<reference evidence="4 5" key="1">
    <citation type="submission" date="2018-01" db="EMBL/GenBank/DDBJ databases">
        <title>Harnessing the power of phylogenomics to disentangle the directionality and signatures of interkingdom host jumping in the parasitic fungal genus Tolypocladium.</title>
        <authorList>
            <person name="Quandt C.A."/>
            <person name="Patterson W."/>
            <person name="Spatafora J.W."/>
        </authorList>
    </citation>
    <scope>NUCLEOTIDE SEQUENCE [LARGE SCALE GENOMIC DNA]</scope>
    <source>
        <strain evidence="4 5">NRBC 100945</strain>
    </source>
</reference>
<protein>
    <recommendedName>
        <fullName evidence="3">DUF7729 domain-containing protein</fullName>
    </recommendedName>
</protein>
<keyword evidence="2" id="KW-0812">Transmembrane</keyword>
<name>A0A2S4KV51_9HYPO</name>
<keyword evidence="2" id="KW-0472">Membrane</keyword>
<dbReference type="AlphaFoldDB" id="A0A2S4KV51"/>
<keyword evidence="5" id="KW-1185">Reference proteome</keyword>
<comment type="caution">
    <text evidence="4">The sequence shown here is derived from an EMBL/GenBank/DDBJ whole genome shotgun (WGS) entry which is preliminary data.</text>
</comment>
<proteinExistence type="predicted"/>
<evidence type="ECO:0000256" key="2">
    <source>
        <dbReference type="SAM" id="Phobius"/>
    </source>
</evidence>
<keyword evidence="2" id="KW-1133">Transmembrane helix</keyword>
<dbReference type="EMBL" id="PKSG01000576">
    <property type="protein sequence ID" value="POR34076.1"/>
    <property type="molecule type" value="Genomic_DNA"/>
</dbReference>
<gene>
    <name evidence="4" type="ORF">TPAR_05717</name>
</gene>
<evidence type="ECO:0000259" key="3">
    <source>
        <dbReference type="Pfam" id="PF24855"/>
    </source>
</evidence>
<dbReference type="OrthoDB" id="2564812at2759"/>
<evidence type="ECO:0000313" key="5">
    <source>
        <dbReference type="Proteomes" id="UP000237481"/>
    </source>
</evidence>
<dbReference type="Pfam" id="PF24855">
    <property type="entry name" value="DUF7729"/>
    <property type="match status" value="1"/>
</dbReference>
<feature type="region of interest" description="Disordered" evidence="1">
    <location>
        <begin position="150"/>
        <end position="178"/>
    </location>
</feature>
<feature type="region of interest" description="Disordered" evidence="1">
    <location>
        <begin position="112"/>
        <end position="136"/>
    </location>
</feature>
<dbReference type="PANTHER" id="PTHR39460:SF1">
    <property type="entry name" value="C6 TRANSCRIPTION FACTOR"/>
    <property type="match status" value="1"/>
</dbReference>
<feature type="compositionally biased region" description="Polar residues" evidence="1">
    <location>
        <begin position="150"/>
        <end position="159"/>
    </location>
</feature>
<organism evidence="4 5">
    <name type="scientific">Tolypocladium paradoxum</name>
    <dbReference type="NCBI Taxonomy" id="94208"/>
    <lineage>
        <taxon>Eukaryota</taxon>
        <taxon>Fungi</taxon>
        <taxon>Dikarya</taxon>
        <taxon>Ascomycota</taxon>
        <taxon>Pezizomycotina</taxon>
        <taxon>Sordariomycetes</taxon>
        <taxon>Hypocreomycetidae</taxon>
        <taxon>Hypocreales</taxon>
        <taxon>Ophiocordycipitaceae</taxon>
        <taxon>Tolypocladium</taxon>
    </lineage>
</organism>
<accession>A0A2S4KV51</accession>
<feature type="transmembrane region" description="Helical" evidence="2">
    <location>
        <begin position="377"/>
        <end position="401"/>
    </location>
</feature>
<sequence>MASTSSPRAAMPSPACPTALSSSASTTPRSKPSRLRHQPPRIPMSFAVLAVLASLSCAAFAQRDALPAQITPPPSLDSANLVLVAGRPATTMAVAPSVWESATNPAAQELRLKGRDGGEEAPSKDQSKTKVGSDSKTKASLTTLTISVGQSTSTAEATQSPLPSPFDDSLPSDFKGKNSDDRCPKFMSSLLSNPTFKSCYPLSMMIQTSRGLFNAEKKLLSIVRVLDATCTANVSSCTDFLGKAAQNLTTDANCKAEIDQGQSLVLQAWRGLTAYKTLYSATCLQDLSTSMYCFANAVTNLTTPSDAYLYFMPYGLALPGASTPTCNWCTRETMNIYHAASADRQQFVASKYEDAARQVNTICGPGFVNPTLPKATAAASAAVMPSYIVTLATMVVVLGSFL</sequence>
<dbReference type="PANTHER" id="PTHR39460">
    <property type="entry name" value="EXPRESSED PROTEIN"/>
    <property type="match status" value="1"/>
</dbReference>
<evidence type="ECO:0000256" key="1">
    <source>
        <dbReference type="SAM" id="MobiDB-lite"/>
    </source>
</evidence>
<dbReference type="InterPro" id="IPR056146">
    <property type="entry name" value="DUF7729"/>
</dbReference>
<feature type="region of interest" description="Disordered" evidence="1">
    <location>
        <begin position="1"/>
        <end position="39"/>
    </location>
</feature>
<dbReference type="Proteomes" id="UP000237481">
    <property type="component" value="Unassembled WGS sequence"/>
</dbReference>
<feature type="domain" description="DUF7729" evidence="3">
    <location>
        <begin position="161"/>
        <end position="371"/>
    </location>
</feature>
<feature type="compositionally biased region" description="Low complexity" evidence="1">
    <location>
        <begin position="12"/>
        <end position="30"/>
    </location>
</feature>
<evidence type="ECO:0000313" key="4">
    <source>
        <dbReference type="EMBL" id="POR34076.1"/>
    </source>
</evidence>